<evidence type="ECO:0000256" key="1">
    <source>
        <dbReference type="SAM" id="MobiDB-lite"/>
    </source>
</evidence>
<protein>
    <submittedName>
        <fullName evidence="3">Uncharacterized protein</fullName>
    </submittedName>
</protein>
<evidence type="ECO:0000256" key="2">
    <source>
        <dbReference type="SAM" id="Phobius"/>
    </source>
</evidence>
<feature type="transmembrane region" description="Helical" evidence="2">
    <location>
        <begin position="1000"/>
        <end position="1016"/>
    </location>
</feature>
<feature type="region of interest" description="Disordered" evidence="1">
    <location>
        <begin position="1058"/>
        <end position="1091"/>
    </location>
</feature>
<dbReference type="EMBL" id="CP036348">
    <property type="protein sequence ID" value="QDV68195.1"/>
    <property type="molecule type" value="Genomic_DNA"/>
</dbReference>
<gene>
    <name evidence="3" type="ORF">Poly24_19040</name>
</gene>
<keyword evidence="2" id="KW-0472">Membrane</keyword>
<dbReference type="AlphaFoldDB" id="A0A518JRQ9"/>
<evidence type="ECO:0000313" key="4">
    <source>
        <dbReference type="Proteomes" id="UP000315082"/>
    </source>
</evidence>
<proteinExistence type="predicted"/>
<keyword evidence="4" id="KW-1185">Reference proteome</keyword>
<name>A0A518JRQ9_9BACT</name>
<organism evidence="3 4">
    <name type="scientific">Rosistilla carotiformis</name>
    <dbReference type="NCBI Taxonomy" id="2528017"/>
    <lineage>
        <taxon>Bacteria</taxon>
        <taxon>Pseudomonadati</taxon>
        <taxon>Planctomycetota</taxon>
        <taxon>Planctomycetia</taxon>
        <taxon>Pirellulales</taxon>
        <taxon>Pirellulaceae</taxon>
        <taxon>Rosistilla</taxon>
    </lineage>
</organism>
<feature type="transmembrane region" description="Helical" evidence="2">
    <location>
        <begin position="975"/>
        <end position="993"/>
    </location>
</feature>
<sequence length="1091" mass="121118" precursor="true">MYNRFLSSDGFRVRFRSANRFDFARVWCTWIVCALVCLAVLPCNAQTPPPLKFPDGIDDLITPQDGLPPAIYMLDEGTRVFIPITPYREFERRNQVVGSTPTGRAPFTFDSIEITGEANGGRAELDVVMRIDLDASLKGEVEIPLQMKNFHRLSPFQVDGLSDFRGMTDPKLGSQTLLGTPTKQRIVVQAKFSVRVNQTDARHNIDFRLPIAATTINLTVDQERPFAVVTGATSEEIVRAPQPVDKGKSLIQLEAAGGDFTMAWGASQEKAPETQSLEVEGDWKIDWQDPQQTPQIEVTYKVRNLSGNIQPFEMRIPSQFSISPLSFSDVAISPMGDDTYRITPALSETPRLTFQIQVDVPGADYRTESPLPLVGMSIAGSVRETGTIKIQTTRDHRLRWLEGNFVRPLISASNSEGDGRAYDFRYDRGDFTLPIWLAVKASGMRMQVDYETSIGPESVNLDVLVNVAGSGTTGQSLTLDFKQWELQRINDQLLVDLDIAGVEPAAETVQIEVDELIENLNPISGQRRQLKLQFIRALSGSEGKVTFDIPTINRPAKRRSDVIYTPGQVRVLEKENVTIAFNPANSNGLEQLVDGTSTGARVYQLLSTFGKARLTHTVARRKTQVRTAVAAELAINGDQCFFSQRLAIEFTEGTLASLQLTSPRDDLKNCSGTIDGNPVFLKRESDTTYQVRFDPLPPGSYVLELTQPFAFPSQVDEDVATVDLPLSLPLELASGGEFEMPLNVVAEAWSRDEQESSDKQPGAILVIPGLTPTIQLVRQRQRDEASLYVDRLWIQSMIGSSVRREKIVARVQGFASHLELESQQWNEDIQVRAIVDGVDLRDFVHQGNRLLIPLPQGRDSAMVEVWIWDRNQATPGIVDEITPHVKLNAPYGECYWQLVLPSGQHLVYASSEAGRAMQWQWRGLFLARRPILSTAELERQFEISTSETLPPSNIYLFTPVDLNTLRATAAPRSSIWLFVGGITLILSTAIVYIRRLRTPFTFLVLGFVLIGMAVTFPDLAVIFGQVSLLALLLTVVLLAIRSAIAGWPQASVFESTRPREGSTRSVPNPVVVGSTQSLDPRRIGPSVEAHS</sequence>
<dbReference type="KEGG" id="rcf:Poly24_19040"/>
<keyword evidence="2" id="KW-0812">Transmembrane</keyword>
<feature type="transmembrane region" description="Helical" evidence="2">
    <location>
        <begin position="1022"/>
        <end position="1040"/>
    </location>
</feature>
<reference evidence="3 4" key="1">
    <citation type="submission" date="2019-02" db="EMBL/GenBank/DDBJ databases">
        <title>Deep-cultivation of Planctomycetes and their phenomic and genomic characterization uncovers novel biology.</title>
        <authorList>
            <person name="Wiegand S."/>
            <person name="Jogler M."/>
            <person name="Boedeker C."/>
            <person name="Pinto D."/>
            <person name="Vollmers J."/>
            <person name="Rivas-Marin E."/>
            <person name="Kohn T."/>
            <person name="Peeters S.H."/>
            <person name="Heuer A."/>
            <person name="Rast P."/>
            <person name="Oberbeckmann S."/>
            <person name="Bunk B."/>
            <person name="Jeske O."/>
            <person name="Meyerdierks A."/>
            <person name="Storesund J.E."/>
            <person name="Kallscheuer N."/>
            <person name="Luecker S."/>
            <person name="Lage O.M."/>
            <person name="Pohl T."/>
            <person name="Merkel B.J."/>
            <person name="Hornburger P."/>
            <person name="Mueller R.-W."/>
            <person name="Bruemmer F."/>
            <person name="Labrenz M."/>
            <person name="Spormann A.M."/>
            <person name="Op den Camp H."/>
            <person name="Overmann J."/>
            <person name="Amann R."/>
            <person name="Jetten M.S.M."/>
            <person name="Mascher T."/>
            <person name="Medema M.H."/>
            <person name="Devos D.P."/>
            <person name="Kaster A.-K."/>
            <person name="Ovreas L."/>
            <person name="Rohde M."/>
            <person name="Galperin M.Y."/>
            <person name="Jogler C."/>
        </authorList>
    </citation>
    <scope>NUCLEOTIDE SEQUENCE [LARGE SCALE GENOMIC DNA]</scope>
    <source>
        <strain evidence="3 4">Poly24</strain>
    </source>
</reference>
<keyword evidence="2" id="KW-1133">Transmembrane helix</keyword>
<evidence type="ECO:0000313" key="3">
    <source>
        <dbReference type="EMBL" id="QDV68195.1"/>
    </source>
</evidence>
<dbReference type="Proteomes" id="UP000315082">
    <property type="component" value="Chromosome"/>
</dbReference>
<accession>A0A518JRQ9</accession>